<dbReference type="EMBL" id="LSQZ01000014">
    <property type="protein sequence ID" value="KXI14086.1"/>
    <property type="molecule type" value="Genomic_DNA"/>
</dbReference>
<proteinExistence type="inferred from homology"/>
<comment type="similarity">
    <text evidence="6">Belongs to the NAD kinase family.</text>
</comment>
<feature type="binding site" evidence="6">
    <location>
        <begin position="193"/>
        <end position="198"/>
    </location>
    <ligand>
        <name>NAD(+)</name>
        <dbReference type="ChEBI" id="CHEBI:57540"/>
    </ligand>
</feature>
<protein>
    <recommendedName>
        <fullName evidence="6">NAD kinase</fullName>
        <ecNumber evidence="6">2.7.1.23</ecNumber>
    </recommendedName>
    <alternativeName>
        <fullName evidence="6">ATP-dependent NAD kinase</fullName>
    </alternativeName>
</protein>
<dbReference type="Gene3D" id="3.40.50.10330">
    <property type="entry name" value="Probable inorganic polyphosphate/atp-NAD kinase, domain 1"/>
    <property type="match status" value="1"/>
</dbReference>
<dbReference type="GO" id="GO:0003951">
    <property type="term" value="F:NAD+ kinase activity"/>
    <property type="evidence" value="ECO:0007669"/>
    <property type="project" value="UniProtKB-UniRule"/>
</dbReference>
<keyword evidence="3 6" id="KW-0521">NADP</keyword>
<evidence type="ECO:0000256" key="2">
    <source>
        <dbReference type="ARBA" id="ARBA00022777"/>
    </source>
</evidence>
<dbReference type="PANTHER" id="PTHR20275:SF0">
    <property type="entry name" value="NAD KINASE"/>
    <property type="match status" value="1"/>
</dbReference>
<dbReference type="eggNOG" id="COG0061">
    <property type="taxonomic scope" value="Bacteria"/>
</dbReference>
<dbReference type="Gene3D" id="2.60.200.30">
    <property type="entry name" value="Probable inorganic polyphosphate/atp-NAD kinase, domain 2"/>
    <property type="match status" value="1"/>
</dbReference>
<dbReference type="STRING" id="1261.HMPREF3195_00417"/>
<organism evidence="7 8">
    <name type="scientific">Peptostreptococcus anaerobius</name>
    <dbReference type="NCBI Taxonomy" id="1261"/>
    <lineage>
        <taxon>Bacteria</taxon>
        <taxon>Bacillati</taxon>
        <taxon>Bacillota</taxon>
        <taxon>Clostridia</taxon>
        <taxon>Peptostreptococcales</taxon>
        <taxon>Peptostreptococcaceae</taxon>
        <taxon>Peptostreptococcus</taxon>
    </lineage>
</organism>
<evidence type="ECO:0000313" key="7">
    <source>
        <dbReference type="EMBL" id="KXI14086.1"/>
    </source>
</evidence>
<evidence type="ECO:0000256" key="1">
    <source>
        <dbReference type="ARBA" id="ARBA00022679"/>
    </source>
</evidence>
<dbReference type="Pfam" id="PF01513">
    <property type="entry name" value="NAD_kinase"/>
    <property type="match status" value="1"/>
</dbReference>
<dbReference type="InterPro" id="IPR017438">
    <property type="entry name" value="ATP-NAD_kinase_N"/>
</dbReference>
<keyword evidence="6" id="KW-0067">ATP-binding</keyword>
<accession>A0A135YXG2</accession>
<dbReference type="PANTHER" id="PTHR20275">
    <property type="entry name" value="NAD KINASE"/>
    <property type="match status" value="1"/>
</dbReference>
<name>A0A135YXG2_9FIRM</name>
<comment type="caution">
    <text evidence="6">Lacks conserved residue(s) required for the propagation of feature annotation.</text>
</comment>
<dbReference type="GO" id="GO:0005737">
    <property type="term" value="C:cytoplasm"/>
    <property type="evidence" value="ECO:0007669"/>
    <property type="project" value="UniProtKB-SubCell"/>
</dbReference>
<keyword evidence="4 6" id="KW-0520">NAD</keyword>
<feature type="binding site" evidence="6">
    <location>
        <position position="182"/>
    </location>
    <ligand>
        <name>NAD(+)</name>
        <dbReference type="ChEBI" id="CHEBI:57540"/>
    </ligand>
</feature>
<comment type="cofactor">
    <cofactor evidence="6">
        <name>a divalent metal cation</name>
        <dbReference type="ChEBI" id="CHEBI:60240"/>
    </cofactor>
</comment>
<dbReference type="EC" id="2.7.1.23" evidence="6"/>
<evidence type="ECO:0000256" key="4">
    <source>
        <dbReference type="ARBA" id="ARBA00023027"/>
    </source>
</evidence>
<dbReference type="GO" id="GO:0005524">
    <property type="term" value="F:ATP binding"/>
    <property type="evidence" value="ECO:0007669"/>
    <property type="project" value="UniProtKB-KW"/>
</dbReference>
<dbReference type="PATRIC" id="fig|1261.3.peg.1316"/>
<dbReference type="HAMAP" id="MF_00361">
    <property type="entry name" value="NAD_kinase"/>
    <property type="match status" value="1"/>
</dbReference>
<dbReference type="GO" id="GO:0006741">
    <property type="term" value="P:NADP+ biosynthetic process"/>
    <property type="evidence" value="ECO:0007669"/>
    <property type="project" value="UniProtKB-UniRule"/>
</dbReference>
<dbReference type="InterPro" id="IPR017437">
    <property type="entry name" value="ATP-NAD_kinase_PpnK-typ_C"/>
</dbReference>
<dbReference type="GO" id="GO:0046872">
    <property type="term" value="F:metal ion binding"/>
    <property type="evidence" value="ECO:0007669"/>
    <property type="project" value="UniProtKB-UniRule"/>
</dbReference>
<sequence length="310" mass="35531">MLIYYNTSGYQYDIITMLINFQNCEDDIMARTITFRSNELEISKKVKDIMEDKFKKNGFATSDKLESDTELVISVGGDGSFLKAARDLDFPDLPFICVNTGHLGFFAEILPDEAEIDYFIDCYQRMYFEVNEIDLLEIEILDNEGKTIKQAINELVVRGNRSRTAHLILHVNGNYMETFSGDGLIISTSTGSTAYNYSAGGSIVDNRLKIMQITPISPISTNAFRSFTSSIILPSEDSEISIIPEYKNEATIILVIDGEETKLSNVRSIKTRQSKKQVKLLRLSDYEFWDRVYMKFLKTYDYKADELRRR</sequence>
<reference evidence="7 8" key="1">
    <citation type="submission" date="2016-02" db="EMBL/GenBank/DDBJ databases">
        <authorList>
            <person name="Wen L."/>
            <person name="He K."/>
            <person name="Yang H."/>
        </authorList>
    </citation>
    <scope>NUCLEOTIDE SEQUENCE [LARGE SCALE GENOMIC DNA]</scope>
    <source>
        <strain evidence="7 8">MJR8628A</strain>
    </source>
</reference>
<comment type="catalytic activity">
    <reaction evidence="5 6">
        <text>NAD(+) + ATP = ADP + NADP(+) + H(+)</text>
        <dbReference type="Rhea" id="RHEA:18629"/>
        <dbReference type="ChEBI" id="CHEBI:15378"/>
        <dbReference type="ChEBI" id="CHEBI:30616"/>
        <dbReference type="ChEBI" id="CHEBI:57540"/>
        <dbReference type="ChEBI" id="CHEBI:58349"/>
        <dbReference type="ChEBI" id="CHEBI:456216"/>
        <dbReference type="EC" id="2.7.1.23"/>
    </reaction>
</comment>
<dbReference type="Proteomes" id="UP000070326">
    <property type="component" value="Unassembled WGS sequence"/>
</dbReference>
<dbReference type="SUPFAM" id="SSF111331">
    <property type="entry name" value="NAD kinase/diacylglycerol kinase-like"/>
    <property type="match status" value="1"/>
</dbReference>
<dbReference type="InterPro" id="IPR002504">
    <property type="entry name" value="NADK"/>
</dbReference>
<comment type="caution">
    <text evidence="7">The sequence shown here is derived from an EMBL/GenBank/DDBJ whole genome shotgun (WGS) entry which is preliminary data.</text>
</comment>
<comment type="function">
    <text evidence="6">Involved in the regulation of the intracellular balance of NAD and NADP, and is a key enzyme in the biosynthesis of NADP. Catalyzes specifically the phosphorylation on 2'-hydroxyl of the adenosine moiety of NAD to yield NADP.</text>
</comment>
<feature type="binding site" evidence="6">
    <location>
        <position position="83"/>
    </location>
    <ligand>
        <name>NAD(+)</name>
        <dbReference type="ChEBI" id="CHEBI:57540"/>
    </ligand>
</feature>
<dbReference type="GO" id="GO:0019674">
    <property type="term" value="P:NAD+ metabolic process"/>
    <property type="evidence" value="ECO:0007669"/>
    <property type="project" value="InterPro"/>
</dbReference>
<evidence type="ECO:0000256" key="5">
    <source>
        <dbReference type="ARBA" id="ARBA00047925"/>
    </source>
</evidence>
<dbReference type="GO" id="GO:0051287">
    <property type="term" value="F:NAD binding"/>
    <property type="evidence" value="ECO:0007669"/>
    <property type="project" value="UniProtKB-ARBA"/>
</dbReference>
<feature type="binding site" evidence="6">
    <location>
        <position position="163"/>
    </location>
    <ligand>
        <name>NAD(+)</name>
        <dbReference type="ChEBI" id="CHEBI:57540"/>
    </ligand>
</feature>
<dbReference type="AlphaFoldDB" id="A0A135YXG2"/>
<evidence type="ECO:0000313" key="8">
    <source>
        <dbReference type="Proteomes" id="UP000070326"/>
    </source>
</evidence>
<feature type="binding site" evidence="6">
    <location>
        <begin position="153"/>
        <end position="154"/>
    </location>
    <ligand>
        <name>NAD(+)</name>
        <dbReference type="ChEBI" id="CHEBI:57540"/>
    </ligand>
</feature>
<evidence type="ECO:0000256" key="6">
    <source>
        <dbReference type="HAMAP-Rule" id="MF_00361"/>
    </source>
</evidence>
<evidence type="ECO:0000256" key="3">
    <source>
        <dbReference type="ARBA" id="ARBA00022857"/>
    </source>
</evidence>
<keyword evidence="6" id="KW-0963">Cytoplasm</keyword>
<dbReference type="InterPro" id="IPR016064">
    <property type="entry name" value="NAD/diacylglycerol_kinase_sf"/>
</dbReference>
<feature type="binding site" evidence="6">
    <location>
        <begin position="78"/>
        <end position="79"/>
    </location>
    <ligand>
        <name>NAD(+)</name>
        <dbReference type="ChEBI" id="CHEBI:57540"/>
    </ligand>
</feature>
<keyword evidence="1 6" id="KW-0808">Transferase</keyword>
<comment type="subcellular location">
    <subcellularLocation>
        <location evidence="6">Cytoplasm</location>
    </subcellularLocation>
</comment>
<dbReference type="Pfam" id="PF20143">
    <property type="entry name" value="NAD_kinase_C"/>
    <property type="match status" value="1"/>
</dbReference>
<feature type="active site" description="Proton acceptor" evidence="6">
    <location>
        <position position="78"/>
    </location>
</feature>
<keyword evidence="2 6" id="KW-0418">Kinase</keyword>
<gene>
    <name evidence="6" type="primary">nadK</name>
    <name evidence="7" type="ORF">HMPREF3195_00417</name>
</gene>
<keyword evidence="6" id="KW-0547">Nucleotide-binding</keyword>